<evidence type="ECO:0000313" key="5">
    <source>
        <dbReference type="EMBL" id="ERL10509.1"/>
    </source>
</evidence>
<feature type="region of interest" description="Disordered" evidence="3">
    <location>
        <begin position="185"/>
        <end position="204"/>
    </location>
</feature>
<dbReference type="InterPro" id="IPR006311">
    <property type="entry name" value="TAT_signal"/>
</dbReference>
<dbReference type="Gene3D" id="3.90.1720.10">
    <property type="entry name" value="endopeptidase domain like (from Nostoc punctiforme)"/>
    <property type="match status" value="1"/>
</dbReference>
<dbReference type="Proteomes" id="UP000016638">
    <property type="component" value="Unassembled WGS sequence"/>
</dbReference>
<evidence type="ECO:0000256" key="1">
    <source>
        <dbReference type="ARBA" id="ARBA00022729"/>
    </source>
</evidence>
<comment type="caution">
    <text evidence="5">The sequence shown here is derived from an EMBL/GenBank/DDBJ whole genome shotgun (WGS) entry which is preliminary data.</text>
</comment>
<dbReference type="InterPro" id="IPR038765">
    <property type="entry name" value="Papain-like_cys_pep_sf"/>
</dbReference>
<evidence type="ECO:0000256" key="2">
    <source>
        <dbReference type="SAM" id="Coils"/>
    </source>
</evidence>
<keyword evidence="2" id="KW-0175">Coiled coil</keyword>
<keyword evidence="6" id="KW-1185">Reference proteome</keyword>
<organism evidence="5 6">
    <name type="scientific">Olsenella profusa F0195</name>
    <dbReference type="NCBI Taxonomy" id="1125712"/>
    <lineage>
        <taxon>Bacteria</taxon>
        <taxon>Bacillati</taxon>
        <taxon>Actinomycetota</taxon>
        <taxon>Coriobacteriia</taxon>
        <taxon>Coriobacteriales</taxon>
        <taxon>Atopobiaceae</taxon>
        <taxon>Olsenella</taxon>
    </lineage>
</organism>
<dbReference type="STRING" id="1125712.HMPREF1316_2060"/>
<protein>
    <recommendedName>
        <fullName evidence="4">Peptidoglycan hydrolase PcsB coiled-coil domain-containing protein</fullName>
    </recommendedName>
</protein>
<reference evidence="5 6" key="1">
    <citation type="submission" date="2013-08" db="EMBL/GenBank/DDBJ databases">
        <authorList>
            <person name="Durkin A.S."/>
            <person name="Haft D.R."/>
            <person name="McCorrison J."/>
            <person name="Torralba M."/>
            <person name="Gillis M."/>
            <person name="Haft D.H."/>
            <person name="Methe B."/>
            <person name="Sutton G."/>
            <person name="Nelson K.E."/>
        </authorList>
    </citation>
    <scope>NUCLEOTIDE SEQUENCE [LARGE SCALE GENOMIC DNA]</scope>
    <source>
        <strain evidence="5 6">F0195</strain>
    </source>
</reference>
<accession>U2TBT9</accession>
<evidence type="ECO:0000256" key="3">
    <source>
        <dbReference type="SAM" id="MobiDB-lite"/>
    </source>
</evidence>
<dbReference type="eggNOG" id="COG3883">
    <property type="taxonomic scope" value="Bacteria"/>
</dbReference>
<proteinExistence type="predicted"/>
<dbReference type="AlphaFoldDB" id="U2TBT9"/>
<evidence type="ECO:0000313" key="6">
    <source>
        <dbReference type="Proteomes" id="UP000016638"/>
    </source>
</evidence>
<gene>
    <name evidence="5" type="ORF">HMPREF1316_2060</name>
</gene>
<evidence type="ECO:0000259" key="4">
    <source>
        <dbReference type="Pfam" id="PF24568"/>
    </source>
</evidence>
<feature type="compositionally biased region" description="Low complexity" evidence="3">
    <location>
        <begin position="247"/>
        <end position="257"/>
    </location>
</feature>
<feature type="coiled-coil region" evidence="2">
    <location>
        <begin position="46"/>
        <end position="115"/>
    </location>
</feature>
<feature type="domain" description="Peptidoglycan hydrolase PcsB coiled-coil" evidence="4">
    <location>
        <begin position="103"/>
        <end position="175"/>
    </location>
</feature>
<dbReference type="EMBL" id="AWEZ01000008">
    <property type="protein sequence ID" value="ERL10509.1"/>
    <property type="molecule type" value="Genomic_DNA"/>
</dbReference>
<feature type="compositionally biased region" description="Gly residues" evidence="3">
    <location>
        <begin position="258"/>
        <end position="284"/>
    </location>
</feature>
<dbReference type="PATRIC" id="fig|1125712.3.peg.264"/>
<dbReference type="PROSITE" id="PS51318">
    <property type="entry name" value="TAT"/>
    <property type="match status" value="1"/>
</dbReference>
<feature type="region of interest" description="Disordered" evidence="3">
    <location>
        <begin position="247"/>
        <end position="290"/>
    </location>
</feature>
<dbReference type="Pfam" id="PF24568">
    <property type="entry name" value="CC_PcsB"/>
    <property type="match status" value="1"/>
</dbReference>
<dbReference type="Gene3D" id="6.10.250.3150">
    <property type="match status" value="1"/>
</dbReference>
<keyword evidence="1" id="KW-0732">Signal</keyword>
<sequence length="413" mass="43777">MGIEFGHLQANEETLLNRSNLTRRQALRLTLSAGALAALVPQTAAFADAADDLAQTESELQDVQNQVDEVQKELDQIAADYEKLAEENSQTRNDIDATQKDIDAKEADLAEKRKSLSDRVSEAYKSGDDDMLAVLLSSTSLDELSSNIYYLSKISESDRKLIQDVKDAMDQLTQKKKDLDALNETQQQQMQEMESKQDEASDKLNSLTDQQKQLMEQRDEEMVAAAKEKAEQEAAAKAAAAAAAAANSSSNSSDSGGSSNGGGSNGRGGSNGGGNGGSASGGGNNNKSGSQQRVVSACYATPSPGAGLCAMWVSQVFQNAGLGYPSGNACDMYNAWCTSASKSALKPGMIVAVSSHSSTPMGRIYGHVGIYVGGGMVMQNIGSVNTQSLDSWIAYYGDTVTPRWGWCMGIPLT</sequence>
<name>U2TBT9_9ACTN</name>
<dbReference type="InterPro" id="IPR057309">
    <property type="entry name" value="PcsB_CC"/>
</dbReference>
<feature type="compositionally biased region" description="Basic and acidic residues" evidence="3">
    <location>
        <begin position="193"/>
        <end position="202"/>
    </location>
</feature>
<dbReference type="SUPFAM" id="SSF54001">
    <property type="entry name" value="Cysteine proteinases"/>
    <property type="match status" value="1"/>
</dbReference>